<dbReference type="InterPro" id="IPR010291">
    <property type="entry name" value="Ion_channel_UNC-93"/>
</dbReference>
<evidence type="ECO:0000256" key="5">
    <source>
        <dbReference type="ARBA" id="ARBA00023136"/>
    </source>
</evidence>
<keyword evidence="8" id="KW-1185">Reference proteome</keyword>
<accession>A0AAV2B0I5</accession>
<feature type="transmembrane region" description="Helical" evidence="6">
    <location>
        <begin position="15"/>
        <end position="33"/>
    </location>
</feature>
<dbReference type="Pfam" id="PF05978">
    <property type="entry name" value="UNC-93"/>
    <property type="match status" value="1"/>
</dbReference>
<dbReference type="EMBL" id="CAXIEN010000247">
    <property type="protein sequence ID" value="CAL1289356.1"/>
    <property type="molecule type" value="Genomic_DNA"/>
</dbReference>
<name>A0AAV2B0I5_9ARAC</name>
<proteinExistence type="inferred from homology"/>
<comment type="subcellular location">
    <subcellularLocation>
        <location evidence="1">Membrane</location>
        <topology evidence="1">Multi-pass membrane protein</topology>
    </subcellularLocation>
</comment>
<dbReference type="PANTHER" id="PTHR19444">
    <property type="entry name" value="UNC-93 RELATED"/>
    <property type="match status" value="1"/>
</dbReference>
<dbReference type="SUPFAM" id="SSF103473">
    <property type="entry name" value="MFS general substrate transporter"/>
    <property type="match status" value="1"/>
</dbReference>
<gene>
    <name evidence="7" type="ORF">LARSCL_LOCUS15888</name>
</gene>
<sequence>MESSSENARFSKLRIIKNITVLSIAFLLLYTGYNGLTMLQSTMNKIQGIGIAGQAVVYISYRISSLLISSYVIKKFGLKSMQILSMVFYLPYISANIYPSWITIIPSAILLGIGSTLNWGTQCTYFNECSVLYNRIVNKSPATVIDSAPVYTSNTSYNYTSNIQITGKRISSNILQEKQSKQILNKENKILKFYTLTTNPLQSRQVGNGIPDDGDENNDQSLDCRKKKILERDTQKQRRPQSLSSTNALFFGFHGLAYCSSQIWSNLLCSFILNYEISETYYKAPNCSCGAGFCNTEEECVDRNVEDVPREARYLLTGLCVACGALGVLIVWLFLDPIEKREEKVSFSLNHFLVTIQNIKRKEQLFVIPITILGGMIQAFYTADITKTDFYNAERKGRPTMMTTLDMAQREEDINIGNRRVRFGYNVQVLGLFVGSPPCTFYEFAMLKEHFSRRKFYNDNNVQMAVLSTSKT</sequence>
<comment type="caution">
    <text evidence="7">The sequence shown here is derived from an EMBL/GenBank/DDBJ whole genome shotgun (WGS) entry which is preliminary data.</text>
</comment>
<dbReference type="GO" id="GO:0015459">
    <property type="term" value="F:potassium channel regulator activity"/>
    <property type="evidence" value="ECO:0007669"/>
    <property type="project" value="TreeGrafter"/>
</dbReference>
<feature type="transmembrane region" description="Helical" evidence="6">
    <location>
        <begin position="314"/>
        <end position="335"/>
    </location>
</feature>
<feature type="transmembrane region" description="Helical" evidence="6">
    <location>
        <begin position="365"/>
        <end position="383"/>
    </location>
</feature>
<dbReference type="InterPro" id="IPR051951">
    <property type="entry name" value="UNC-93_regulatory"/>
</dbReference>
<dbReference type="GO" id="GO:0043266">
    <property type="term" value="P:regulation of potassium ion transport"/>
    <property type="evidence" value="ECO:0007669"/>
    <property type="project" value="TreeGrafter"/>
</dbReference>
<evidence type="ECO:0000256" key="1">
    <source>
        <dbReference type="ARBA" id="ARBA00004141"/>
    </source>
</evidence>
<feature type="transmembrane region" description="Helical" evidence="6">
    <location>
        <begin position="45"/>
        <end position="64"/>
    </location>
</feature>
<keyword evidence="5 6" id="KW-0472">Membrane</keyword>
<protein>
    <submittedName>
        <fullName evidence="7">Uncharacterized protein</fullName>
    </submittedName>
</protein>
<evidence type="ECO:0000256" key="4">
    <source>
        <dbReference type="ARBA" id="ARBA00022989"/>
    </source>
</evidence>
<organism evidence="7 8">
    <name type="scientific">Larinioides sclopetarius</name>
    <dbReference type="NCBI Taxonomy" id="280406"/>
    <lineage>
        <taxon>Eukaryota</taxon>
        <taxon>Metazoa</taxon>
        <taxon>Ecdysozoa</taxon>
        <taxon>Arthropoda</taxon>
        <taxon>Chelicerata</taxon>
        <taxon>Arachnida</taxon>
        <taxon>Araneae</taxon>
        <taxon>Araneomorphae</taxon>
        <taxon>Entelegynae</taxon>
        <taxon>Araneoidea</taxon>
        <taxon>Araneidae</taxon>
        <taxon>Larinioides</taxon>
    </lineage>
</organism>
<evidence type="ECO:0000256" key="3">
    <source>
        <dbReference type="ARBA" id="ARBA00022692"/>
    </source>
</evidence>
<dbReference type="PANTHER" id="PTHR19444:SF11">
    <property type="entry name" value="UNC93-LIKE PROTEIN"/>
    <property type="match status" value="1"/>
</dbReference>
<comment type="similarity">
    <text evidence="2">Belongs to the unc-93 family.</text>
</comment>
<evidence type="ECO:0000256" key="2">
    <source>
        <dbReference type="ARBA" id="ARBA00009172"/>
    </source>
</evidence>
<dbReference type="AlphaFoldDB" id="A0AAV2B0I5"/>
<reference evidence="7 8" key="1">
    <citation type="submission" date="2024-04" db="EMBL/GenBank/DDBJ databases">
        <authorList>
            <person name="Rising A."/>
            <person name="Reimegard J."/>
            <person name="Sonavane S."/>
            <person name="Akerstrom W."/>
            <person name="Nylinder S."/>
            <person name="Hedman E."/>
            <person name="Kallberg Y."/>
        </authorList>
    </citation>
    <scope>NUCLEOTIDE SEQUENCE [LARGE SCALE GENOMIC DNA]</scope>
</reference>
<dbReference type="GO" id="GO:0006937">
    <property type="term" value="P:regulation of muscle contraction"/>
    <property type="evidence" value="ECO:0007669"/>
    <property type="project" value="TreeGrafter"/>
</dbReference>
<evidence type="ECO:0000313" key="7">
    <source>
        <dbReference type="EMBL" id="CAL1289356.1"/>
    </source>
</evidence>
<evidence type="ECO:0000256" key="6">
    <source>
        <dbReference type="SAM" id="Phobius"/>
    </source>
</evidence>
<dbReference type="InterPro" id="IPR036259">
    <property type="entry name" value="MFS_trans_sf"/>
</dbReference>
<feature type="transmembrane region" description="Helical" evidence="6">
    <location>
        <begin position="425"/>
        <end position="445"/>
    </location>
</feature>
<keyword evidence="3 6" id="KW-0812">Transmembrane</keyword>
<dbReference type="Proteomes" id="UP001497382">
    <property type="component" value="Unassembled WGS sequence"/>
</dbReference>
<dbReference type="GO" id="GO:0055120">
    <property type="term" value="C:striated muscle dense body"/>
    <property type="evidence" value="ECO:0007669"/>
    <property type="project" value="TreeGrafter"/>
</dbReference>
<keyword evidence="4 6" id="KW-1133">Transmembrane helix</keyword>
<evidence type="ECO:0000313" key="8">
    <source>
        <dbReference type="Proteomes" id="UP001497382"/>
    </source>
</evidence>
<dbReference type="GO" id="GO:0005886">
    <property type="term" value="C:plasma membrane"/>
    <property type="evidence" value="ECO:0007669"/>
    <property type="project" value="TreeGrafter"/>
</dbReference>
<feature type="transmembrane region" description="Helical" evidence="6">
    <location>
        <begin position="76"/>
        <end position="95"/>
    </location>
</feature>